<dbReference type="InterPro" id="IPR013083">
    <property type="entry name" value="Znf_RING/FYVE/PHD"/>
</dbReference>
<gene>
    <name evidence="13" type="primary">LOC113201702</name>
</gene>
<feature type="region of interest" description="Disordered" evidence="10">
    <location>
        <begin position="310"/>
        <end position="360"/>
    </location>
</feature>
<dbReference type="AlphaFoldDB" id="A0A6J1RQD8"/>
<evidence type="ECO:0000256" key="9">
    <source>
        <dbReference type="PROSITE-ProRule" id="PRU00175"/>
    </source>
</evidence>
<name>A0A6J1RQD8_FRAOC</name>
<protein>
    <recommendedName>
        <fullName evidence="3">RING-type E3 ubiquitin transferase</fullName>
        <ecNumber evidence="3">2.3.2.27</ecNumber>
    </recommendedName>
</protein>
<dbReference type="PANTHER" id="PTHR45931:SF3">
    <property type="entry name" value="RING ZINC FINGER-CONTAINING PROTEIN"/>
    <property type="match status" value="1"/>
</dbReference>
<dbReference type="InterPro" id="IPR051834">
    <property type="entry name" value="RING_finger_E3_ligase"/>
</dbReference>
<sequence length="360" mass="39234">MAEAVVEDPHRFFCHKCSLEIASVLPDYTCPRCCSGFIEALDGSSPAVDQGDESEEDIDVMQPWEILNDVFLMGMNGDPLVDNRRTTRGRRGREGERRPGRNNRSRHTFENLMHLFVMNLNGDLGAHAHSNLAAGRAGGFGPEMFVGNPGDYAWGREGFDAIVTQLLNQIESTGPPPLTKEKISEIPVVTISQEQVDKSLQCSVCWENFKVDEPVRQLVCTHVYHEGCIIPWLELHGTCPVCRKPLSSEAEQSSTDDGGRRDPLRNLAAQLNPLEAAASQSRVNQMRQINRQMEELRSRYGIRLGTLSSGSGLTSSAMQTDPAAASTSSSSETSSADTSSPSTGSSSSNSNGGLQDMDVD</sequence>
<keyword evidence="5" id="KW-0479">Metal-binding</keyword>
<evidence type="ECO:0000256" key="5">
    <source>
        <dbReference type="ARBA" id="ARBA00022723"/>
    </source>
</evidence>
<evidence type="ECO:0000313" key="12">
    <source>
        <dbReference type="Proteomes" id="UP000504606"/>
    </source>
</evidence>
<dbReference type="FunFam" id="3.30.40.10:FF:000069">
    <property type="entry name" value="E3 ubiquitin-protein ligase RNF115"/>
    <property type="match status" value="1"/>
</dbReference>
<evidence type="ECO:0000256" key="10">
    <source>
        <dbReference type="SAM" id="MobiDB-lite"/>
    </source>
</evidence>
<keyword evidence="4" id="KW-0808">Transferase</keyword>
<dbReference type="CTD" id="41080"/>
<dbReference type="InterPro" id="IPR001841">
    <property type="entry name" value="Znf_RING"/>
</dbReference>
<keyword evidence="7" id="KW-0833">Ubl conjugation pathway</keyword>
<feature type="region of interest" description="Disordered" evidence="10">
    <location>
        <begin position="78"/>
        <end position="105"/>
    </location>
</feature>
<evidence type="ECO:0000256" key="3">
    <source>
        <dbReference type="ARBA" id="ARBA00012483"/>
    </source>
</evidence>
<comment type="catalytic activity">
    <reaction evidence="1">
        <text>S-ubiquitinyl-[E2 ubiquitin-conjugating enzyme]-L-cysteine + [acceptor protein]-L-lysine = [E2 ubiquitin-conjugating enzyme]-L-cysteine + N(6)-ubiquitinyl-[acceptor protein]-L-lysine.</text>
        <dbReference type="EC" id="2.3.2.27"/>
    </reaction>
</comment>
<evidence type="ECO:0000256" key="7">
    <source>
        <dbReference type="ARBA" id="ARBA00022786"/>
    </source>
</evidence>
<keyword evidence="12" id="KW-1185">Reference proteome</keyword>
<dbReference type="GO" id="GO:0061630">
    <property type="term" value="F:ubiquitin protein ligase activity"/>
    <property type="evidence" value="ECO:0007669"/>
    <property type="project" value="UniProtKB-EC"/>
</dbReference>
<dbReference type="OrthoDB" id="8062037at2759"/>
<dbReference type="Pfam" id="PF13639">
    <property type="entry name" value="zf-RING_2"/>
    <property type="match status" value="1"/>
</dbReference>
<dbReference type="EC" id="2.3.2.27" evidence="3"/>
<dbReference type="Proteomes" id="UP000504606">
    <property type="component" value="Unplaced"/>
</dbReference>
<proteinExistence type="predicted"/>
<accession>A0A6J1RQD8</accession>
<dbReference type="GO" id="GO:0008270">
    <property type="term" value="F:zinc ion binding"/>
    <property type="evidence" value="ECO:0007669"/>
    <property type="project" value="UniProtKB-KW"/>
</dbReference>
<dbReference type="RefSeq" id="XP_026271324.1">
    <property type="nucleotide sequence ID" value="XM_026415539.2"/>
</dbReference>
<dbReference type="GO" id="GO:0005634">
    <property type="term" value="C:nucleus"/>
    <property type="evidence" value="ECO:0007669"/>
    <property type="project" value="TreeGrafter"/>
</dbReference>
<evidence type="ECO:0000256" key="4">
    <source>
        <dbReference type="ARBA" id="ARBA00022679"/>
    </source>
</evidence>
<evidence type="ECO:0000256" key="6">
    <source>
        <dbReference type="ARBA" id="ARBA00022771"/>
    </source>
</evidence>
<feature type="domain" description="RING-type" evidence="11">
    <location>
        <begin position="202"/>
        <end position="243"/>
    </location>
</feature>
<keyword evidence="6 9" id="KW-0863">Zinc-finger</keyword>
<keyword evidence="8" id="KW-0862">Zinc</keyword>
<reference evidence="13" key="1">
    <citation type="submission" date="2025-08" db="UniProtKB">
        <authorList>
            <consortium name="RefSeq"/>
        </authorList>
    </citation>
    <scope>IDENTIFICATION</scope>
    <source>
        <tissue evidence="13">Whole organism</tissue>
    </source>
</reference>
<dbReference type="KEGG" id="foc:113201702"/>
<comment type="pathway">
    <text evidence="2">Protein modification; protein ubiquitination.</text>
</comment>
<evidence type="ECO:0000259" key="11">
    <source>
        <dbReference type="PROSITE" id="PS50089"/>
    </source>
</evidence>
<dbReference type="SMART" id="SM00184">
    <property type="entry name" value="RING"/>
    <property type="match status" value="1"/>
</dbReference>
<organism evidence="12 13">
    <name type="scientific">Frankliniella occidentalis</name>
    <name type="common">Western flower thrips</name>
    <name type="synonym">Euthrips occidentalis</name>
    <dbReference type="NCBI Taxonomy" id="133901"/>
    <lineage>
        <taxon>Eukaryota</taxon>
        <taxon>Metazoa</taxon>
        <taxon>Ecdysozoa</taxon>
        <taxon>Arthropoda</taxon>
        <taxon>Hexapoda</taxon>
        <taxon>Insecta</taxon>
        <taxon>Pterygota</taxon>
        <taxon>Neoptera</taxon>
        <taxon>Paraneoptera</taxon>
        <taxon>Thysanoptera</taxon>
        <taxon>Terebrantia</taxon>
        <taxon>Thripoidea</taxon>
        <taxon>Thripidae</taxon>
        <taxon>Frankliniella</taxon>
    </lineage>
</organism>
<evidence type="ECO:0000313" key="13">
    <source>
        <dbReference type="RefSeq" id="XP_026271324.1"/>
    </source>
</evidence>
<evidence type="ECO:0000256" key="2">
    <source>
        <dbReference type="ARBA" id="ARBA00004906"/>
    </source>
</evidence>
<feature type="compositionally biased region" description="Low complexity" evidence="10">
    <location>
        <begin position="323"/>
        <end position="350"/>
    </location>
</feature>
<dbReference type="GO" id="GO:0000209">
    <property type="term" value="P:protein polyubiquitination"/>
    <property type="evidence" value="ECO:0007669"/>
    <property type="project" value="UniProtKB-ARBA"/>
</dbReference>
<dbReference type="PANTHER" id="PTHR45931">
    <property type="entry name" value="SI:CH211-59O9.10"/>
    <property type="match status" value="1"/>
</dbReference>
<dbReference type="SUPFAM" id="SSF57850">
    <property type="entry name" value="RING/U-box"/>
    <property type="match status" value="1"/>
</dbReference>
<evidence type="ECO:0000256" key="8">
    <source>
        <dbReference type="ARBA" id="ARBA00022833"/>
    </source>
</evidence>
<dbReference type="PROSITE" id="PS50089">
    <property type="entry name" value="ZF_RING_2"/>
    <property type="match status" value="1"/>
</dbReference>
<evidence type="ECO:0000256" key="1">
    <source>
        <dbReference type="ARBA" id="ARBA00000900"/>
    </source>
</evidence>
<dbReference type="GeneID" id="113201702"/>
<dbReference type="Gene3D" id="3.30.40.10">
    <property type="entry name" value="Zinc/RING finger domain, C3HC4 (zinc finger)"/>
    <property type="match status" value="1"/>
</dbReference>
<dbReference type="GO" id="GO:0006511">
    <property type="term" value="P:ubiquitin-dependent protein catabolic process"/>
    <property type="evidence" value="ECO:0007669"/>
    <property type="project" value="TreeGrafter"/>
</dbReference>